<feature type="compositionally biased region" description="Basic residues" evidence="1">
    <location>
        <begin position="78"/>
        <end position="92"/>
    </location>
</feature>
<dbReference type="Proteomes" id="UP000254889">
    <property type="component" value="Chromosome"/>
</dbReference>
<protein>
    <submittedName>
        <fullName evidence="2">Uncharacterized protein</fullName>
    </submittedName>
</protein>
<evidence type="ECO:0000313" key="2">
    <source>
        <dbReference type="EMBL" id="AXK79318.1"/>
    </source>
</evidence>
<dbReference type="AlphaFoldDB" id="A0A345ZQX1"/>
<dbReference type="OrthoDB" id="8137968at2"/>
<gene>
    <name evidence="2" type="ORF">DW352_01575</name>
</gene>
<proteinExistence type="predicted"/>
<dbReference type="RefSeq" id="WP_115687887.1">
    <property type="nucleotide sequence ID" value="NZ_CP031417.1"/>
</dbReference>
<dbReference type="KEGG" id="ptaw:DW352_01575"/>
<accession>A0A345ZQX1</accession>
<evidence type="ECO:0000256" key="1">
    <source>
        <dbReference type="SAM" id="MobiDB-lite"/>
    </source>
</evidence>
<evidence type="ECO:0000313" key="3">
    <source>
        <dbReference type="Proteomes" id="UP000254889"/>
    </source>
</evidence>
<feature type="compositionally biased region" description="Basic residues" evidence="1">
    <location>
        <begin position="164"/>
        <end position="191"/>
    </location>
</feature>
<organism evidence="2 3">
    <name type="scientific">Pseudolabrys taiwanensis</name>
    <dbReference type="NCBI Taxonomy" id="331696"/>
    <lineage>
        <taxon>Bacteria</taxon>
        <taxon>Pseudomonadati</taxon>
        <taxon>Pseudomonadota</taxon>
        <taxon>Alphaproteobacteria</taxon>
        <taxon>Hyphomicrobiales</taxon>
        <taxon>Xanthobacteraceae</taxon>
        <taxon>Pseudolabrys</taxon>
    </lineage>
</organism>
<sequence length="191" mass="21587">MPHHPIISVTGRITHVFAHRFVVETKRGAVLADVTPHGLDLVTLRKGTAVSLEGEMKPSELKVHRFASGRKTVTIEHHKPHHHHGPHHHHHHEPADPKVARASARAAGYEVMSEPQRHPKHFEVLGRQNRRFTELHIALDGEIYKWKPVRAGDPKWPEAVSAPARRRPAPRRSTKAVAPRRRAKSRARAAD</sequence>
<keyword evidence="3" id="KW-1185">Reference proteome</keyword>
<feature type="region of interest" description="Disordered" evidence="1">
    <location>
        <begin position="152"/>
        <end position="191"/>
    </location>
</feature>
<dbReference type="EMBL" id="CP031417">
    <property type="protein sequence ID" value="AXK79318.1"/>
    <property type="molecule type" value="Genomic_DNA"/>
</dbReference>
<name>A0A345ZQX1_9HYPH</name>
<feature type="region of interest" description="Disordered" evidence="1">
    <location>
        <begin position="78"/>
        <end position="98"/>
    </location>
</feature>
<reference evidence="2 3" key="1">
    <citation type="submission" date="2018-07" db="EMBL/GenBank/DDBJ databases">
        <authorList>
            <person name="Quirk P.G."/>
            <person name="Krulwich T.A."/>
        </authorList>
    </citation>
    <scope>NUCLEOTIDE SEQUENCE [LARGE SCALE GENOMIC DNA]</scope>
    <source>
        <strain evidence="2 3">CC-BB4</strain>
    </source>
</reference>